<evidence type="ECO:0000313" key="13">
    <source>
        <dbReference type="EMBL" id="KAK9917958.1"/>
    </source>
</evidence>
<dbReference type="CDD" id="cd02583">
    <property type="entry name" value="RNAP_III_RPC1_N"/>
    <property type="match status" value="1"/>
</dbReference>
<keyword evidence="9 11" id="KW-0804">Transcription</keyword>
<comment type="caution">
    <text evidence="13">The sequence shown here is derived from an EMBL/GenBank/DDBJ whole genome shotgun (WGS) entry which is preliminary data.</text>
</comment>
<keyword evidence="8" id="KW-0460">Magnesium</keyword>
<dbReference type="Proteomes" id="UP001491310">
    <property type="component" value="Unassembled WGS sequence"/>
</dbReference>
<evidence type="ECO:0000256" key="3">
    <source>
        <dbReference type="ARBA" id="ARBA00022478"/>
    </source>
</evidence>
<evidence type="ECO:0000256" key="9">
    <source>
        <dbReference type="ARBA" id="ARBA00023163"/>
    </source>
</evidence>
<dbReference type="InterPro" id="IPR007066">
    <property type="entry name" value="RNA_pol_Rpb1_3"/>
</dbReference>
<dbReference type="Pfam" id="PF05000">
    <property type="entry name" value="RNA_pol_Rpb1_4"/>
    <property type="match status" value="1"/>
</dbReference>
<evidence type="ECO:0000313" key="14">
    <source>
        <dbReference type="Proteomes" id="UP001491310"/>
    </source>
</evidence>
<name>A0ABR2Z1H4_9CHLO</name>
<keyword evidence="6" id="KW-0479">Metal-binding</keyword>
<keyword evidence="7" id="KW-0862">Zinc</keyword>
<dbReference type="InterPro" id="IPR038120">
    <property type="entry name" value="Rpb1_funnel_sf"/>
</dbReference>
<evidence type="ECO:0000256" key="7">
    <source>
        <dbReference type="ARBA" id="ARBA00022833"/>
    </source>
</evidence>
<accession>A0ABR2Z1H4</accession>
<evidence type="ECO:0000259" key="12">
    <source>
        <dbReference type="SMART" id="SM00663"/>
    </source>
</evidence>
<evidence type="ECO:0000256" key="4">
    <source>
        <dbReference type="ARBA" id="ARBA00022679"/>
    </source>
</evidence>
<keyword evidence="3 11" id="KW-0240">DNA-directed RNA polymerase</keyword>
<dbReference type="Pfam" id="PF04998">
    <property type="entry name" value="RNA_pol_Rpb1_5"/>
    <property type="match status" value="1"/>
</dbReference>
<dbReference type="Gene3D" id="1.10.150.390">
    <property type="match status" value="1"/>
</dbReference>
<dbReference type="Gene3D" id="4.10.860.120">
    <property type="entry name" value="RNA polymerase II, clamp domain"/>
    <property type="match status" value="1"/>
</dbReference>
<evidence type="ECO:0000256" key="2">
    <source>
        <dbReference type="ARBA" id="ARBA00007207"/>
    </source>
</evidence>
<dbReference type="Gene3D" id="2.40.40.20">
    <property type="match status" value="1"/>
</dbReference>
<dbReference type="Pfam" id="PF04983">
    <property type="entry name" value="RNA_pol_Rpb1_3"/>
    <property type="match status" value="1"/>
</dbReference>
<dbReference type="Gene3D" id="1.10.132.30">
    <property type="match status" value="1"/>
</dbReference>
<comment type="function">
    <text evidence="11">DNA-dependent RNA polymerase catalyzes the transcription of DNA into RNA using the four ribonucleoside triphosphates as substrates.</text>
</comment>
<dbReference type="InterPro" id="IPR006592">
    <property type="entry name" value="RNA_pol_N"/>
</dbReference>
<dbReference type="SMART" id="SM00663">
    <property type="entry name" value="RPOLA_N"/>
    <property type="match status" value="1"/>
</dbReference>
<protein>
    <recommendedName>
        <fullName evidence="11">DNA-directed RNA polymerase subunit</fullName>
        <ecNumber evidence="11">2.7.7.6</ecNumber>
    </recommendedName>
</protein>
<dbReference type="InterPro" id="IPR015700">
    <property type="entry name" value="RPC1"/>
</dbReference>
<dbReference type="CDD" id="cd02736">
    <property type="entry name" value="RNAP_III_Rpc1_C"/>
    <property type="match status" value="1"/>
</dbReference>
<dbReference type="PANTHER" id="PTHR48446">
    <property type="entry name" value="DNA-DIRECTED RNA POLYMERASE SUBUNIT BETA' N-TERMINAL SECTION"/>
    <property type="match status" value="1"/>
</dbReference>
<dbReference type="Gene3D" id="1.10.274.100">
    <property type="entry name" value="RNA polymerase Rpb1, domain 3"/>
    <property type="match status" value="1"/>
</dbReference>
<proteinExistence type="inferred from homology"/>
<evidence type="ECO:0000256" key="5">
    <source>
        <dbReference type="ARBA" id="ARBA00022695"/>
    </source>
</evidence>
<comment type="similarity">
    <text evidence="2">Belongs to the RNA polymerase beta' chain family. RpoC1 subfamily.</text>
</comment>
<dbReference type="Pfam" id="PF04997">
    <property type="entry name" value="RNA_pol_Rpb1_1"/>
    <property type="match status" value="1"/>
</dbReference>
<dbReference type="InterPro" id="IPR007083">
    <property type="entry name" value="RNA_pol_Rpb1_4"/>
</dbReference>
<keyword evidence="14" id="KW-1185">Reference proteome</keyword>
<comment type="catalytic activity">
    <reaction evidence="11">
        <text>RNA(n) + a ribonucleoside 5'-triphosphate = RNA(n+1) + diphosphate</text>
        <dbReference type="Rhea" id="RHEA:21248"/>
        <dbReference type="Rhea" id="RHEA-COMP:14527"/>
        <dbReference type="Rhea" id="RHEA-COMP:17342"/>
        <dbReference type="ChEBI" id="CHEBI:33019"/>
        <dbReference type="ChEBI" id="CHEBI:61557"/>
        <dbReference type="ChEBI" id="CHEBI:140395"/>
        <dbReference type="EC" id="2.7.7.6"/>
    </reaction>
</comment>
<feature type="domain" description="RNA polymerase N-terminal" evidence="12">
    <location>
        <begin position="257"/>
        <end position="563"/>
    </location>
</feature>
<evidence type="ECO:0000256" key="6">
    <source>
        <dbReference type="ARBA" id="ARBA00022723"/>
    </source>
</evidence>
<sequence length="1413" mass="155775">MAKPEPEKGCDAASLVCTKEPYREPNFPRKIQQIAFGVMSPDEIIKGSELQVYERSLYKMPERKPAPNGTLDPRLGVSNRASKCGTCGQNLADCTGHFGYIKLWLPVFHIGYLKSTLTTLQCICKTCSSILLPEEDYRKFLRQFRNPRLERVARANLFKRVAEKCKRVRQCPHCGATNGVVRKVPGGLKLFHDKFARHIREHEEYAAEFDEAILHNEQMKNCLHKIGDDLNPIRVLALFSAINDEVCELLDLAGRPEHLIMTHLPVPPVCIRPSVEMDSGGGTNEDDITMKLMNIIDTNNGLREALHLGHQADKLLDSWDFLQVNCAMYINSDVPGLSQANQPNTKPLRGFVQRLKGKQGRFRGNLSGKRVDFSGRTVISPDPNLAINEVGIPQHVATILTFPERVTSHNISRLQKCIMNGPGVWPGANFVLVAKDGGRKSLKYGDRRRTAAELKLNDVVERHLRDGDIVLFNRQPSLHRMSIMAHRAKIMPWRTFRFNECVCNPYNADFDGDEMNVHVPQTEEARAEASELMGVMRNLCTPKSGEILIAATQDFLTSAFLLTSKDRFYSRAQVSQFACFMGDGMDAVDLPQPALVKPLELWTGKQLFSMLIRPNCLTRLLVNLETAEKTYLKGSGVMCPRDGFVVFQNSTLMCGRLGKVTLGGGNKSGLFQVLANDFSPEAAGAVMRRLSKLSARFIGEHGFSIGVDDVTPALRLLQEKQATIESSYQECENKIAQYKSGKLALLAGCNEEQSLEQSVMGVLNRIRNTASDVCMKTLQHHNSPLIMSQCGSKGSPINIAQMVACVGQQSVSGRRCPDGFKDRTLPHFPPGDRTPEGKGFVAASFYSGLSPTEFFFHTMAGREGLVDTAVKTAETGYMSRRLMKSLEDLYTHYDSTVRNSAGGIVQLTYGDDGLDPVAMEAQEGKPVDLARSLSVVHATTPRQPWLPENAMEEGEWDVPLPTDMEALIEGLLQQNDLAQGSTFCSAAFQSDLQAFLQTQVGNWRAVRQKLSLPMNDRGPRPLEAAAAAQSITAAQLREFLRLCAQRYEAKRMDPGSTVGAFGAQSIGEPGTQMTLKTFHFAGVASMNVTMGVPRIKEIINASKNISTPVMNVTLEVSNSEAAARMVKARLERTALGQVAKRIRAVLKPSLTHQVGAYVEIRLDKDVIQALQLGINAYTVRDAIVASKLKVKPPHVTVKSTEQLEVRLSGDEKVSQVGMGFALHNLMTALPHVIVAGIASVERAVVTFDEKTGKYSLGVEGQNLTAVMGTLGVDGCRTTTNHVMESEKVLGIEAARTKIMTEIQTTMSSHGMTIDARHTMLLADCMTYKGEVLGITRFGIAKMKDSVLMLASFEKTTDHLFDAALHGRTDDITGVSECIIMGIPMPTGTGLFKLHQRAEERALPERQPLPLLAY</sequence>
<dbReference type="PANTHER" id="PTHR48446:SF1">
    <property type="entry name" value="DNA-DIRECTED RNA POLYMERASE SUBUNIT BETA' N-TERMINAL SECTION"/>
    <property type="match status" value="1"/>
</dbReference>
<reference evidence="13 14" key="1">
    <citation type="journal article" date="2024" name="Nat. Commun.">
        <title>Phylogenomics reveals the evolutionary origins of lichenization in chlorophyte algae.</title>
        <authorList>
            <person name="Puginier C."/>
            <person name="Libourel C."/>
            <person name="Otte J."/>
            <person name="Skaloud P."/>
            <person name="Haon M."/>
            <person name="Grisel S."/>
            <person name="Petersen M."/>
            <person name="Berrin J.G."/>
            <person name="Delaux P.M."/>
            <person name="Dal Grande F."/>
            <person name="Keller J."/>
        </authorList>
    </citation>
    <scope>NUCLEOTIDE SEQUENCE [LARGE SCALE GENOMIC DNA]</scope>
    <source>
        <strain evidence="13 14">SAG 216-7</strain>
    </source>
</reference>
<evidence type="ECO:0000256" key="1">
    <source>
        <dbReference type="ARBA" id="ARBA00004123"/>
    </source>
</evidence>
<dbReference type="InterPro" id="IPR007080">
    <property type="entry name" value="RNA_pol_Rpb1_1"/>
</dbReference>
<keyword evidence="10" id="KW-0539">Nucleus</keyword>
<dbReference type="InterPro" id="IPR000722">
    <property type="entry name" value="RNA_pol_asu"/>
</dbReference>
<evidence type="ECO:0000256" key="10">
    <source>
        <dbReference type="ARBA" id="ARBA00023242"/>
    </source>
</evidence>
<comment type="subcellular location">
    <subcellularLocation>
        <location evidence="1">Nucleus</location>
    </subcellularLocation>
</comment>
<dbReference type="InterPro" id="IPR035698">
    <property type="entry name" value="RNAP_III_Rpc1_C"/>
</dbReference>
<dbReference type="Gene3D" id="6.20.50.80">
    <property type="match status" value="1"/>
</dbReference>
<dbReference type="InterPro" id="IPR042102">
    <property type="entry name" value="RNA_pol_Rpb1_3_sf"/>
</dbReference>
<dbReference type="InterPro" id="IPR007081">
    <property type="entry name" value="RNA_pol_Rpb1_5"/>
</dbReference>
<dbReference type="Gene3D" id="3.30.1490.180">
    <property type="entry name" value="RNA polymerase ii"/>
    <property type="match status" value="1"/>
</dbReference>
<dbReference type="NCBIfam" id="NF006336">
    <property type="entry name" value="PRK08566.1"/>
    <property type="match status" value="1"/>
</dbReference>
<dbReference type="InterPro" id="IPR044893">
    <property type="entry name" value="RNA_pol_Rpb1_clamp_domain"/>
</dbReference>
<evidence type="ECO:0000256" key="11">
    <source>
        <dbReference type="RuleBase" id="RU004279"/>
    </source>
</evidence>
<dbReference type="SUPFAM" id="SSF64484">
    <property type="entry name" value="beta and beta-prime subunits of DNA dependent RNA-polymerase"/>
    <property type="match status" value="1"/>
</dbReference>
<dbReference type="Pfam" id="PF00623">
    <property type="entry name" value="RNA_pol_Rpb1_2"/>
    <property type="match status" value="1"/>
</dbReference>
<dbReference type="InterPro" id="IPR035697">
    <property type="entry name" value="RNAP_III_RPC1_N"/>
</dbReference>
<dbReference type="EC" id="2.7.7.6" evidence="11"/>
<gene>
    <name evidence="13" type="ORF">WJX75_000057</name>
</gene>
<dbReference type="EMBL" id="JALJOT010000001">
    <property type="protein sequence ID" value="KAK9917958.1"/>
    <property type="molecule type" value="Genomic_DNA"/>
</dbReference>
<evidence type="ECO:0000256" key="8">
    <source>
        <dbReference type="ARBA" id="ARBA00022842"/>
    </source>
</evidence>
<dbReference type="Gene3D" id="6.10.250.2940">
    <property type="match status" value="1"/>
</dbReference>
<keyword evidence="5 11" id="KW-0548">Nucleotidyltransferase</keyword>
<keyword evidence="4 11" id="KW-0808">Transferase</keyword>
<organism evidence="13 14">
    <name type="scientific">Coccomyxa subellipsoidea</name>
    <dbReference type="NCBI Taxonomy" id="248742"/>
    <lineage>
        <taxon>Eukaryota</taxon>
        <taxon>Viridiplantae</taxon>
        <taxon>Chlorophyta</taxon>
        <taxon>core chlorophytes</taxon>
        <taxon>Trebouxiophyceae</taxon>
        <taxon>Trebouxiophyceae incertae sedis</taxon>
        <taxon>Coccomyxaceae</taxon>
        <taxon>Coccomyxa</taxon>
    </lineage>
</organism>